<evidence type="ECO:0000313" key="2">
    <source>
        <dbReference type="EMBL" id="QMW06063.1"/>
    </source>
</evidence>
<gene>
    <name evidence="2" type="ORF">H3H32_14775</name>
</gene>
<dbReference type="SMART" id="SM00850">
    <property type="entry name" value="LytTR"/>
    <property type="match status" value="1"/>
</dbReference>
<accession>A0A7G5H4M1</accession>
<protein>
    <submittedName>
        <fullName evidence="2">LytTR family transcriptional regulator</fullName>
    </submittedName>
</protein>
<evidence type="ECO:0000313" key="3">
    <source>
        <dbReference type="Proteomes" id="UP000515369"/>
    </source>
</evidence>
<evidence type="ECO:0000259" key="1">
    <source>
        <dbReference type="SMART" id="SM00850"/>
    </source>
</evidence>
<dbReference type="GO" id="GO:0003677">
    <property type="term" value="F:DNA binding"/>
    <property type="evidence" value="ECO:0007669"/>
    <property type="project" value="InterPro"/>
</dbReference>
<dbReference type="Proteomes" id="UP000515369">
    <property type="component" value="Chromosome"/>
</dbReference>
<dbReference type="KEGG" id="sfol:H3H32_14775"/>
<dbReference type="EMBL" id="CP059732">
    <property type="protein sequence ID" value="QMW06063.1"/>
    <property type="molecule type" value="Genomic_DNA"/>
</dbReference>
<keyword evidence="3" id="KW-1185">Reference proteome</keyword>
<dbReference type="AlphaFoldDB" id="A0A7G5H4M1"/>
<dbReference type="Gene3D" id="2.40.50.1020">
    <property type="entry name" value="LytTr DNA-binding domain"/>
    <property type="match status" value="1"/>
</dbReference>
<dbReference type="InterPro" id="IPR007492">
    <property type="entry name" value="LytTR_DNA-bd_dom"/>
</dbReference>
<name>A0A7G5H4M1_9BACT</name>
<dbReference type="RefSeq" id="WP_182463435.1">
    <property type="nucleotide sequence ID" value="NZ_CP059732.1"/>
</dbReference>
<feature type="domain" description="HTH LytTR-type" evidence="1">
    <location>
        <begin position="9"/>
        <end position="107"/>
    </location>
</feature>
<reference evidence="2 3" key="1">
    <citation type="submission" date="2020-07" db="EMBL/GenBank/DDBJ databases">
        <title>Spirosoma foliorum sp. nov., isolated from the leaves on the Nejang mountain Korea, Republic of.</title>
        <authorList>
            <person name="Ho H."/>
            <person name="Lee Y.-J."/>
            <person name="Nurcahyanto D.-A."/>
            <person name="Kim S.-G."/>
        </authorList>
    </citation>
    <scope>NUCLEOTIDE SEQUENCE [LARGE SCALE GENOMIC DNA]</scope>
    <source>
        <strain evidence="2 3">PL0136</strain>
    </source>
</reference>
<organism evidence="2 3">
    <name type="scientific">Spirosoma foliorum</name>
    <dbReference type="NCBI Taxonomy" id="2710596"/>
    <lineage>
        <taxon>Bacteria</taxon>
        <taxon>Pseudomonadati</taxon>
        <taxon>Bacteroidota</taxon>
        <taxon>Cytophagia</taxon>
        <taxon>Cytophagales</taxon>
        <taxon>Cytophagaceae</taxon>
        <taxon>Spirosoma</taxon>
    </lineage>
</organism>
<dbReference type="Pfam" id="PF04397">
    <property type="entry name" value="LytTR"/>
    <property type="match status" value="1"/>
</dbReference>
<proteinExistence type="predicted"/>
<sequence length="112" mass="12889">MKKRQPFKSGVNYFEPKTVLYLTGDVNYSHVHLLSGQIILSCRTLKWFAQQWPYFIRVHKQALVNPIYIHQLNLGPTLRSNSYLIMQDAAQLAISRRRVASVVAQVGQTNNC</sequence>